<dbReference type="RefSeq" id="WP_284362321.1">
    <property type="nucleotide sequence ID" value="NZ_BSNI01000002.1"/>
</dbReference>
<feature type="transmembrane region" description="Helical" evidence="1">
    <location>
        <begin position="12"/>
        <end position="35"/>
    </location>
</feature>
<feature type="transmembrane region" description="Helical" evidence="1">
    <location>
        <begin position="55"/>
        <end position="78"/>
    </location>
</feature>
<dbReference type="EMBL" id="BSNI01000002">
    <property type="protein sequence ID" value="GLQ16646.1"/>
    <property type="molecule type" value="Genomic_DNA"/>
</dbReference>
<reference evidence="2" key="1">
    <citation type="journal article" date="2014" name="Int. J. Syst. Evol. Microbiol.">
        <title>Complete genome of a new Firmicutes species belonging to the dominant human colonic microbiota ('Ruminococcus bicirculans') reveals two chromosomes and a selective capacity to utilize plant glucans.</title>
        <authorList>
            <consortium name="NISC Comparative Sequencing Program"/>
            <person name="Wegmann U."/>
            <person name="Louis P."/>
            <person name="Goesmann A."/>
            <person name="Henrissat B."/>
            <person name="Duncan S.H."/>
            <person name="Flint H.J."/>
        </authorList>
    </citation>
    <scope>NUCLEOTIDE SEQUENCE</scope>
    <source>
        <strain evidence="2">NBRC 107169</strain>
    </source>
</reference>
<sequence>MRLKANVRALRIVGNILAILSLLTVSSNVFATFKIMDGVHDYLLQPGGEAIRNSLFVSFYSTALAPIFLNILGIFLAWKLFHMFLDMYEAMAQMQAKLICEDR</sequence>
<keyword evidence="3" id="KW-1185">Reference proteome</keyword>
<gene>
    <name evidence="2" type="ORF">GCM10007879_08950</name>
</gene>
<proteinExistence type="predicted"/>
<organism evidence="2 3">
    <name type="scientific">Maritalea porphyrae</name>
    <dbReference type="NCBI Taxonomy" id="880732"/>
    <lineage>
        <taxon>Bacteria</taxon>
        <taxon>Pseudomonadati</taxon>
        <taxon>Pseudomonadota</taxon>
        <taxon>Alphaproteobacteria</taxon>
        <taxon>Hyphomicrobiales</taxon>
        <taxon>Devosiaceae</taxon>
        <taxon>Maritalea</taxon>
    </lineage>
</organism>
<comment type="caution">
    <text evidence="2">The sequence shown here is derived from an EMBL/GenBank/DDBJ whole genome shotgun (WGS) entry which is preliminary data.</text>
</comment>
<reference evidence="2" key="2">
    <citation type="submission" date="2023-01" db="EMBL/GenBank/DDBJ databases">
        <title>Draft genome sequence of Maritalea porphyrae strain NBRC 107169.</title>
        <authorList>
            <person name="Sun Q."/>
            <person name="Mori K."/>
        </authorList>
    </citation>
    <scope>NUCLEOTIDE SEQUENCE</scope>
    <source>
        <strain evidence="2">NBRC 107169</strain>
    </source>
</reference>
<evidence type="ECO:0000313" key="2">
    <source>
        <dbReference type="EMBL" id="GLQ16646.1"/>
    </source>
</evidence>
<keyword evidence="1" id="KW-0812">Transmembrane</keyword>
<name>A0ABQ5UMY3_9HYPH</name>
<accession>A0ABQ5UMY3</accession>
<keyword evidence="1" id="KW-0472">Membrane</keyword>
<keyword evidence="1" id="KW-1133">Transmembrane helix</keyword>
<protein>
    <submittedName>
        <fullName evidence="2">Uncharacterized protein</fullName>
    </submittedName>
</protein>
<evidence type="ECO:0000256" key="1">
    <source>
        <dbReference type="SAM" id="Phobius"/>
    </source>
</evidence>
<dbReference type="Proteomes" id="UP001161405">
    <property type="component" value="Unassembled WGS sequence"/>
</dbReference>
<evidence type="ECO:0000313" key="3">
    <source>
        <dbReference type="Proteomes" id="UP001161405"/>
    </source>
</evidence>